<dbReference type="RefSeq" id="WP_237608278.1">
    <property type="nucleotide sequence ID" value="NZ_JAIRBB010000006.1"/>
</dbReference>
<keyword evidence="2" id="KW-0812">Transmembrane</keyword>
<evidence type="ECO:0000256" key="2">
    <source>
        <dbReference type="SAM" id="Phobius"/>
    </source>
</evidence>
<reference evidence="3" key="1">
    <citation type="submission" date="2021-09" db="EMBL/GenBank/DDBJ databases">
        <title>Genome of Aequorivita sp. strain F64183.</title>
        <authorList>
            <person name="Wang Y."/>
        </authorList>
    </citation>
    <scope>NUCLEOTIDE SEQUENCE</scope>
    <source>
        <strain evidence="3">F64183</strain>
    </source>
</reference>
<feature type="region of interest" description="Disordered" evidence="1">
    <location>
        <begin position="101"/>
        <end position="129"/>
    </location>
</feature>
<feature type="transmembrane region" description="Helical" evidence="2">
    <location>
        <begin position="46"/>
        <end position="66"/>
    </location>
</feature>
<comment type="caution">
    <text evidence="3">The sequence shown here is derived from an EMBL/GenBank/DDBJ whole genome shotgun (WGS) entry which is preliminary data.</text>
</comment>
<evidence type="ECO:0000313" key="3">
    <source>
        <dbReference type="EMBL" id="MCG2431129.1"/>
    </source>
</evidence>
<name>A0A9X1U3S1_9FLAO</name>
<evidence type="ECO:0000313" key="4">
    <source>
        <dbReference type="Proteomes" id="UP001139462"/>
    </source>
</evidence>
<proteinExistence type="predicted"/>
<keyword evidence="2" id="KW-0472">Membrane</keyword>
<dbReference type="Proteomes" id="UP001139462">
    <property type="component" value="Unassembled WGS sequence"/>
</dbReference>
<accession>A0A9X1U3S1</accession>
<keyword evidence="2" id="KW-1133">Transmembrane helix</keyword>
<gene>
    <name evidence="3" type="ORF">K8344_08360</name>
</gene>
<dbReference type="EMBL" id="JAIRBB010000006">
    <property type="protein sequence ID" value="MCG2431129.1"/>
    <property type="molecule type" value="Genomic_DNA"/>
</dbReference>
<evidence type="ECO:0000256" key="1">
    <source>
        <dbReference type="SAM" id="MobiDB-lite"/>
    </source>
</evidence>
<keyword evidence="4" id="KW-1185">Reference proteome</keyword>
<sequence length="210" mass="24109">MENKKDIGKLFEDKLQFGKKEPNTKVWERLNISLDAEKRKREKIMYYWFTAISVVLLLGVTLIINLDSEEENNSLTDQKMDNASELTLKKEVVNTANNLKTSTTDTLNNSNKKVESTSNSNVSIENSEGDKIENAKENKLKSNQVIGKDEKATSRFNENEFKVSKNYHYYNSNTNQQYITSDKEEIDSLISENNKSADSLILDKANYIED</sequence>
<feature type="compositionally biased region" description="Polar residues" evidence="1">
    <location>
        <begin position="101"/>
        <end position="126"/>
    </location>
</feature>
<protein>
    <submittedName>
        <fullName evidence="3">Uncharacterized protein</fullName>
    </submittedName>
</protein>
<organism evidence="3 4">
    <name type="scientific">Aequorivita xiaoshiensis</name>
    <dbReference type="NCBI Taxonomy" id="2874476"/>
    <lineage>
        <taxon>Bacteria</taxon>
        <taxon>Pseudomonadati</taxon>
        <taxon>Bacteroidota</taxon>
        <taxon>Flavobacteriia</taxon>
        <taxon>Flavobacteriales</taxon>
        <taxon>Flavobacteriaceae</taxon>
        <taxon>Aequorivita</taxon>
    </lineage>
</organism>
<dbReference type="AlphaFoldDB" id="A0A9X1U3S1"/>